<dbReference type="RefSeq" id="WP_142604456.1">
    <property type="nucleotide sequence ID" value="NZ_FXSZ01000009.1"/>
</dbReference>
<evidence type="ECO:0000256" key="1">
    <source>
        <dbReference type="SAM" id="MobiDB-lite"/>
    </source>
</evidence>
<dbReference type="AlphaFoldDB" id="A0A521DY06"/>
<feature type="region of interest" description="Disordered" evidence="1">
    <location>
        <begin position="1"/>
        <end position="68"/>
    </location>
</feature>
<accession>A0A521DY06</accession>
<reference evidence="2 3" key="1">
    <citation type="submission" date="2017-05" db="EMBL/GenBank/DDBJ databases">
        <authorList>
            <person name="Varghese N."/>
            <person name="Submissions S."/>
        </authorList>
    </citation>
    <scope>NUCLEOTIDE SEQUENCE [LARGE SCALE GENOMIC DNA]</scope>
    <source>
        <strain evidence="2 3">DSM 21342</strain>
    </source>
</reference>
<sequence>MKTPKKPVKTSGKANEDAKKGTLKPLPKNSKPAKSRFIDDEDDDDDLGLPMDDFNALDGDFDDMEDDF</sequence>
<feature type="compositionally biased region" description="Low complexity" evidence="1">
    <location>
        <begin position="48"/>
        <end position="58"/>
    </location>
</feature>
<proteinExistence type="predicted"/>
<feature type="compositionally biased region" description="Acidic residues" evidence="1">
    <location>
        <begin position="59"/>
        <end position="68"/>
    </location>
</feature>
<dbReference type="EMBL" id="FXSZ01000009">
    <property type="protein sequence ID" value="SMO76502.1"/>
    <property type="molecule type" value="Genomic_DNA"/>
</dbReference>
<dbReference type="Proteomes" id="UP000315971">
    <property type="component" value="Unassembled WGS sequence"/>
</dbReference>
<gene>
    <name evidence="2" type="ORF">SAMN06265350_10954</name>
</gene>
<organism evidence="2 3">
    <name type="scientific">Solitalea koreensis</name>
    <dbReference type="NCBI Taxonomy" id="543615"/>
    <lineage>
        <taxon>Bacteria</taxon>
        <taxon>Pseudomonadati</taxon>
        <taxon>Bacteroidota</taxon>
        <taxon>Sphingobacteriia</taxon>
        <taxon>Sphingobacteriales</taxon>
        <taxon>Sphingobacteriaceae</taxon>
        <taxon>Solitalea</taxon>
    </lineage>
</organism>
<protein>
    <submittedName>
        <fullName evidence="2">Uncharacterized protein</fullName>
    </submittedName>
</protein>
<evidence type="ECO:0000313" key="3">
    <source>
        <dbReference type="Proteomes" id="UP000315971"/>
    </source>
</evidence>
<evidence type="ECO:0000313" key="2">
    <source>
        <dbReference type="EMBL" id="SMO76502.1"/>
    </source>
</evidence>
<name>A0A521DY06_9SPHI</name>
<keyword evidence="3" id="KW-1185">Reference proteome</keyword>